<dbReference type="PROSITE" id="PS00198">
    <property type="entry name" value="4FE4S_FER_1"/>
    <property type="match status" value="2"/>
</dbReference>
<gene>
    <name evidence="6" type="ORF">ASILVAE211_22660</name>
</gene>
<accession>A0A964E1A3</accession>
<sequence length="109" mass="11897">MIELISADHCTSCDICVAVCPTSVFDAVPGCTPVIARQDDCQTCFLCEVYCPADALYVGPDAEKPDAAEVAWDAVETLRGSYRRAIGWTRDTRGLRAMDDTHVLLGRLK</sequence>
<name>A0A964E1A3_9PROT</name>
<evidence type="ECO:0000256" key="3">
    <source>
        <dbReference type="ARBA" id="ARBA00023004"/>
    </source>
</evidence>
<dbReference type="Pfam" id="PF00037">
    <property type="entry name" value="Fer4"/>
    <property type="match status" value="1"/>
</dbReference>
<keyword evidence="4" id="KW-0411">Iron-sulfur</keyword>
<feature type="domain" description="4Fe-4S ferredoxin-type" evidence="5">
    <location>
        <begin position="32"/>
        <end position="61"/>
    </location>
</feature>
<keyword evidence="7" id="KW-1185">Reference proteome</keyword>
<dbReference type="RefSeq" id="WP_227323652.1">
    <property type="nucleotide sequence ID" value="NZ_JAESVB010000021.1"/>
</dbReference>
<evidence type="ECO:0000256" key="2">
    <source>
        <dbReference type="ARBA" id="ARBA00022723"/>
    </source>
</evidence>
<dbReference type="InterPro" id="IPR017900">
    <property type="entry name" value="4Fe4S_Fe_S_CS"/>
</dbReference>
<organism evidence="6 7">
    <name type="scientific">Acidisoma silvae</name>
    <dbReference type="NCBI Taxonomy" id="2802396"/>
    <lineage>
        <taxon>Bacteria</taxon>
        <taxon>Pseudomonadati</taxon>
        <taxon>Pseudomonadota</taxon>
        <taxon>Alphaproteobacteria</taxon>
        <taxon>Acetobacterales</taxon>
        <taxon>Acidocellaceae</taxon>
        <taxon>Acidisoma</taxon>
    </lineage>
</organism>
<dbReference type="EMBL" id="JAESVB010000021">
    <property type="protein sequence ID" value="MCB8878009.1"/>
    <property type="molecule type" value="Genomic_DNA"/>
</dbReference>
<dbReference type="SUPFAM" id="SSF54862">
    <property type="entry name" value="4Fe-4S ferredoxins"/>
    <property type="match status" value="1"/>
</dbReference>
<dbReference type="Gene3D" id="3.30.70.20">
    <property type="match status" value="1"/>
</dbReference>
<dbReference type="Proteomes" id="UP000708298">
    <property type="component" value="Unassembled WGS sequence"/>
</dbReference>
<reference evidence="6" key="1">
    <citation type="journal article" date="2021" name="Microorganisms">
        <title>Acidisoma silvae sp. nov. and Acidisomacellulosilytica sp. nov., Two Acidophilic Bacteria Isolated from Decaying Wood, Hydrolyzing Cellulose and Producing Poly-3-hydroxybutyrate.</title>
        <authorList>
            <person name="Mieszkin S."/>
            <person name="Pouder E."/>
            <person name="Uroz S."/>
            <person name="Simon-Colin C."/>
            <person name="Alain K."/>
        </authorList>
    </citation>
    <scope>NUCLEOTIDE SEQUENCE</scope>
    <source>
        <strain evidence="6">HW T2.11</strain>
    </source>
</reference>
<keyword evidence="3" id="KW-0408">Iron</keyword>
<keyword evidence="1" id="KW-0004">4Fe-4S</keyword>
<dbReference type="PANTHER" id="PTHR43687">
    <property type="entry name" value="ADENYLYLSULFATE REDUCTASE, BETA SUBUNIT"/>
    <property type="match status" value="1"/>
</dbReference>
<proteinExistence type="predicted"/>
<dbReference type="InterPro" id="IPR017896">
    <property type="entry name" value="4Fe4S_Fe-S-bd"/>
</dbReference>
<dbReference type="GO" id="GO:0046872">
    <property type="term" value="F:metal ion binding"/>
    <property type="evidence" value="ECO:0007669"/>
    <property type="project" value="UniProtKB-KW"/>
</dbReference>
<comment type="caution">
    <text evidence="6">The sequence shown here is derived from an EMBL/GenBank/DDBJ whole genome shotgun (WGS) entry which is preliminary data.</text>
</comment>
<evidence type="ECO:0000313" key="7">
    <source>
        <dbReference type="Proteomes" id="UP000708298"/>
    </source>
</evidence>
<dbReference type="InterPro" id="IPR050572">
    <property type="entry name" value="Fe-S_Ferredoxin"/>
</dbReference>
<protein>
    <submittedName>
        <fullName evidence="6">Ferredoxin family protein</fullName>
    </submittedName>
</protein>
<keyword evidence="2" id="KW-0479">Metal-binding</keyword>
<evidence type="ECO:0000256" key="1">
    <source>
        <dbReference type="ARBA" id="ARBA00022485"/>
    </source>
</evidence>
<dbReference type="PANTHER" id="PTHR43687:SF4">
    <property type="entry name" value="BLR5484 PROTEIN"/>
    <property type="match status" value="1"/>
</dbReference>
<evidence type="ECO:0000259" key="5">
    <source>
        <dbReference type="PROSITE" id="PS51379"/>
    </source>
</evidence>
<dbReference type="GO" id="GO:0051539">
    <property type="term" value="F:4 iron, 4 sulfur cluster binding"/>
    <property type="evidence" value="ECO:0007669"/>
    <property type="project" value="UniProtKB-KW"/>
</dbReference>
<evidence type="ECO:0000256" key="4">
    <source>
        <dbReference type="ARBA" id="ARBA00023014"/>
    </source>
</evidence>
<dbReference type="PROSITE" id="PS51379">
    <property type="entry name" value="4FE4S_FER_2"/>
    <property type="match status" value="2"/>
</dbReference>
<evidence type="ECO:0000313" key="6">
    <source>
        <dbReference type="EMBL" id="MCB8878009.1"/>
    </source>
</evidence>
<feature type="domain" description="4Fe-4S ferredoxin-type" evidence="5">
    <location>
        <begin position="1"/>
        <end position="30"/>
    </location>
</feature>
<reference evidence="6" key="2">
    <citation type="submission" date="2021-01" db="EMBL/GenBank/DDBJ databases">
        <authorList>
            <person name="Mieszkin S."/>
            <person name="Pouder E."/>
            <person name="Alain K."/>
        </authorList>
    </citation>
    <scope>NUCLEOTIDE SEQUENCE</scope>
    <source>
        <strain evidence="6">HW T2.11</strain>
    </source>
</reference>
<dbReference type="AlphaFoldDB" id="A0A964E1A3"/>